<evidence type="ECO:0000256" key="5">
    <source>
        <dbReference type="ARBA" id="ARBA00023242"/>
    </source>
</evidence>
<keyword evidence="1" id="KW-0479">Metal-binding</keyword>
<keyword evidence="9" id="KW-1185">Reference proteome</keyword>
<dbReference type="SUPFAM" id="SSF57667">
    <property type="entry name" value="beta-beta-alpha zinc fingers"/>
    <property type="match status" value="3"/>
</dbReference>
<dbReference type="Pfam" id="PF00096">
    <property type="entry name" value="zf-C2H2"/>
    <property type="match status" value="2"/>
</dbReference>
<feature type="region of interest" description="Disordered" evidence="7">
    <location>
        <begin position="1"/>
        <end position="131"/>
    </location>
</feature>
<dbReference type="PANTHER" id="PTHR24377">
    <property type="entry name" value="IP01015P-RELATED"/>
    <property type="match status" value="1"/>
</dbReference>
<feature type="domain" description="C2H2-type" evidence="8">
    <location>
        <begin position="600"/>
        <end position="627"/>
    </location>
</feature>
<dbReference type="GeneID" id="108508215"/>
<sequence length="663" mass="70426">MMESEPEAADVSPEPAVELGRPSCSRGDGMLGAKTTEPGEGSCREPEESGNLVEESGNLVEESGNLAKEGGKPSEESGKPSEESGKPSEESGKPAEESGSPAVPENCSTPPIPLEAAVPGDLSQPSPAPSHLLSACCWEAADQNQSPSPPTAAADTEVGIPMEVPQEEVTAEKPIVPGTSSEGPEEEKGLEQEDVKDSGNVGQGPAADVPKGPGKVDSGPEKPEKGSCVGRPAGCQRNATREFYSCPICSKRFLLKINFLIHQCSHSSSVPYVCVHCDCKFMSKKKIRRHLRAWAASGTCQPSEPEPRPSRTPCPTSQPQTQVANGTCQPPDAQVCPRQVPCPTSQPQALVPYGTSQPSEPGVCPSQVLCPTSQPQICVASGTCQGSKPEECPSWTPCPTSQPQTWAANRTCHPSTPEAHPNQVLCPTSQPQTWAANGLCQPSEPEVCPNQTPCPPSQPQAWVANGTFQASKPEACPSHTPWPTSKPQTWAASGICQPPNQPEVCPSQTPCPASQPQALSRDRGTVWEKPSPAKCPLSPGKMLYTCSECLENFSSQSFLTVHQRQHSGRHLILCPCCNWSFTCISDFVRQHWAHGGVRPHQCGICQKTFKRLYHLKVHRRTHMRQNRPLPRADPVPIPAGTVPGDGVGSQGVTSKGCCAAAGP</sequence>
<dbReference type="RefSeq" id="XP_017692324.1">
    <property type="nucleotide sequence ID" value="XM_017836835.1"/>
</dbReference>
<dbReference type="Proteomes" id="UP000504624">
    <property type="component" value="Unplaced"/>
</dbReference>
<evidence type="ECO:0000256" key="3">
    <source>
        <dbReference type="ARBA" id="ARBA00022771"/>
    </source>
</evidence>
<dbReference type="Gene3D" id="6.10.250.1010">
    <property type="match status" value="1"/>
</dbReference>
<feature type="compositionally biased region" description="Basic and acidic residues" evidence="7">
    <location>
        <begin position="69"/>
        <end position="96"/>
    </location>
</feature>
<keyword evidence="3 6" id="KW-0863">Zinc-finger</keyword>
<evidence type="ECO:0000313" key="9">
    <source>
        <dbReference type="Proteomes" id="UP000504624"/>
    </source>
</evidence>
<evidence type="ECO:0000256" key="2">
    <source>
        <dbReference type="ARBA" id="ARBA00022737"/>
    </source>
</evidence>
<dbReference type="OrthoDB" id="5411773at2759"/>
<dbReference type="SMART" id="SM00355">
    <property type="entry name" value="ZnF_C2H2"/>
    <property type="match status" value="4"/>
</dbReference>
<dbReference type="FunFam" id="3.30.160.60:FF:000446">
    <property type="entry name" value="Zinc finger protein"/>
    <property type="match status" value="1"/>
</dbReference>
<evidence type="ECO:0000256" key="4">
    <source>
        <dbReference type="ARBA" id="ARBA00022833"/>
    </source>
</evidence>
<dbReference type="Gene3D" id="3.30.160.60">
    <property type="entry name" value="Classic Zinc Finger"/>
    <property type="match status" value="3"/>
</dbReference>
<evidence type="ECO:0000256" key="1">
    <source>
        <dbReference type="ARBA" id="ARBA00022723"/>
    </source>
</evidence>
<proteinExistence type="predicted"/>
<protein>
    <submittedName>
        <fullName evidence="10 11">Zinc finger protein 777-like</fullName>
    </submittedName>
</protein>
<dbReference type="GO" id="GO:0008270">
    <property type="term" value="F:zinc ion binding"/>
    <property type="evidence" value="ECO:0007669"/>
    <property type="project" value="UniProtKB-KW"/>
</dbReference>
<dbReference type="InterPro" id="IPR013087">
    <property type="entry name" value="Znf_C2H2_type"/>
</dbReference>
<evidence type="ECO:0000256" key="7">
    <source>
        <dbReference type="SAM" id="MobiDB-lite"/>
    </source>
</evidence>
<dbReference type="InterPro" id="IPR036236">
    <property type="entry name" value="Znf_C2H2_sf"/>
</dbReference>
<feature type="domain" description="C2H2-type" evidence="8">
    <location>
        <begin position="544"/>
        <end position="571"/>
    </location>
</feature>
<dbReference type="AlphaFoldDB" id="A0A6J0J277"/>
<feature type="region of interest" description="Disordered" evidence="7">
    <location>
        <begin position="297"/>
        <end position="329"/>
    </location>
</feature>
<gene>
    <name evidence="10 11" type="primary">LOC108508215</name>
</gene>
<dbReference type="InterPro" id="IPR050826">
    <property type="entry name" value="Krueppel_C2H2_ZnFinger"/>
</dbReference>
<evidence type="ECO:0000256" key="6">
    <source>
        <dbReference type="PROSITE-ProRule" id="PRU00042"/>
    </source>
</evidence>
<feature type="domain" description="C2H2-type" evidence="8">
    <location>
        <begin position="244"/>
        <end position="271"/>
    </location>
</feature>
<keyword evidence="2" id="KW-0677">Repeat</keyword>
<keyword evidence="5" id="KW-0539">Nucleus</keyword>
<feature type="region of interest" description="Disordered" evidence="7">
    <location>
        <begin position="164"/>
        <end position="231"/>
    </location>
</feature>
<feature type="compositionally biased region" description="Low complexity" evidence="7">
    <location>
        <begin position="311"/>
        <end position="322"/>
    </location>
</feature>
<evidence type="ECO:0000313" key="10">
    <source>
        <dbReference type="RefSeq" id="XP_017692324.1"/>
    </source>
</evidence>
<organism evidence="9 10">
    <name type="scientific">Lepidothrix coronata</name>
    <name type="common">blue-crowned manakin</name>
    <dbReference type="NCBI Taxonomy" id="321398"/>
    <lineage>
        <taxon>Eukaryota</taxon>
        <taxon>Metazoa</taxon>
        <taxon>Chordata</taxon>
        <taxon>Craniata</taxon>
        <taxon>Vertebrata</taxon>
        <taxon>Euteleostomi</taxon>
        <taxon>Archelosauria</taxon>
        <taxon>Archosauria</taxon>
        <taxon>Dinosauria</taxon>
        <taxon>Saurischia</taxon>
        <taxon>Theropoda</taxon>
        <taxon>Coelurosauria</taxon>
        <taxon>Aves</taxon>
        <taxon>Neognathae</taxon>
        <taxon>Neoaves</taxon>
        <taxon>Telluraves</taxon>
        <taxon>Australaves</taxon>
        <taxon>Passeriformes</taxon>
        <taxon>Pipridae</taxon>
        <taxon>Lepidothrix</taxon>
    </lineage>
</organism>
<evidence type="ECO:0000259" key="8">
    <source>
        <dbReference type="PROSITE" id="PS50157"/>
    </source>
</evidence>
<evidence type="ECO:0000313" key="11">
    <source>
        <dbReference type="RefSeq" id="XP_017692325.1"/>
    </source>
</evidence>
<dbReference type="PROSITE" id="PS50157">
    <property type="entry name" value="ZINC_FINGER_C2H2_2"/>
    <property type="match status" value="3"/>
</dbReference>
<name>A0A6J0J277_9PASS</name>
<feature type="region of interest" description="Disordered" evidence="7">
    <location>
        <begin position="627"/>
        <end position="652"/>
    </location>
</feature>
<dbReference type="RefSeq" id="XP_017692325.1">
    <property type="nucleotide sequence ID" value="XM_017836836.1"/>
</dbReference>
<reference evidence="10 11" key="1">
    <citation type="submission" date="2025-04" db="UniProtKB">
        <authorList>
            <consortium name="RefSeq"/>
        </authorList>
    </citation>
    <scope>IDENTIFICATION</scope>
</reference>
<accession>A0A6J0J277</accession>
<dbReference type="PROSITE" id="PS00028">
    <property type="entry name" value="ZINC_FINGER_C2H2_1"/>
    <property type="match status" value="3"/>
</dbReference>
<feature type="compositionally biased region" description="Basic and acidic residues" evidence="7">
    <location>
        <begin position="186"/>
        <end position="197"/>
    </location>
</feature>
<keyword evidence="4" id="KW-0862">Zinc</keyword>